<reference evidence="2" key="1">
    <citation type="journal article" date="2020" name="Stud. Mycol.">
        <title>101 Dothideomycetes genomes: a test case for predicting lifestyles and emergence of pathogens.</title>
        <authorList>
            <person name="Haridas S."/>
            <person name="Albert R."/>
            <person name="Binder M."/>
            <person name="Bloem J."/>
            <person name="Labutti K."/>
            <person name="Salamov A."/>
            <person name="Andreopoulos B."/>
            <person name="Baker S."/>
            <person name="Barry K."/>
            <person name="Bills G."/>
            <person name="Bluhm B."/>
            <person name="Cannon C."/>
            <person name="Castanera R."/>
            <person name="Culley D."/>
            <person name="Daum C."/>
            <person name="Ezra D."/>
            <person name="Gonzalez J."/>
            <person name="Henrissat B."/>
            <person name="Kuo A."/>
            <person name="Liang C."/>
            <person name="Lipzen A."/>
            <person name="Lutzoni F."/>
            <person name="Magnuson J."/>
            <person name="Mondo S."/>
            <person name="Nolan M."/>
            <person name="Ohm R."/>
            <person name="Pangilinan J."/>
            <person name="Park H.-J."/>
            <person name="Ramirez L."/>
            <person name="Alfaro M."/>
            <person name="Sun H."/>
            <person name="Tritt A."/>
            <person name="Yoshinaga Y."/>
            <person name="Zwiers L.-H."/>
            <person name="Turgeon B."/>
            <person name="Goodwin S."/>
            <person name="Spatafora J."/>
            <person name="Crous P."/>
            <person name="Grigoriev I."/>
        </authorList>
    </citation>
    <scope>NUCLEOTIDE SEQUENCE</scope>
    <source>
        <strain evidence="2">CBS 123094</strain>
    </source>
</reference>
<gene>
    <name evidence="2" type="ORF">P154DRAFT_35522</name>
</gene>
<evidence type="ECO:0000259" key="1">
    <source>
        <dbReference type="Pfam" id="PF24864"/>
    </source>
</evidence>
<evidence type="ECO:0000313" key="3">
    <source>
        <dbReference type="Proteomes" id="UP000799779"/>
    </source>
</evidence>
<organism evidence="2 3">
    <name type="scientific">Amniculicola lignicola CBS 123094</name>
    <dbReference type="NCBI Taxonomy" id="1392246"/>
    <lineage>
        <taxon>Eukaryota</taxon>
        <taxon>Fungi</taxon>
        <taxon>Dikarya</taxon>
        <taxon>Ascomycota</taxon>
        <taxon>Pezizomycotina</taxon>
        <taxon>Dothideomycetes</taxon>
        <taxon>Pleosporomycetidae</taxon>
        <taxon>Pleosporales</taxon>
        <taxon>Amniculicolaceae</taxon>
        <taxon>Amniculicola</taxon>
    </lineage>
</organism>
<protein>
    <recommendedName>
        <fullName evidence="1">DUF7730 domain-containing protein</fullName>
    </recommendedName>
</protein>
<dbReference type="Pfam" id="PF24864">
    <property type="entry name" value="DUF7730"/>
    <property type="match status" value="1"/>
</dbReference>
<dbReference type="OrthoDB" id="3452196at2759"/>
<dbReference type="PANTHER" id="PTHR38790">
    <property type="entry name" value="2EXR DOMAIN-CONTAINING PROTEIN-RELATED"/>
    <property type="match status" value="1"/>
</dbReference>
<dbReference type="AlphaFoldDB" id="A0A6A5WS03"/>
<keyword evidence="3" id="KW-1185">Reference proteome</keyword>
<dbReference type="EMBL" id="ML977566">
    <property type="protein sequence ID" value="KAF2004640.1"/>
    <property type="molecule type" value="Genomic_DNA"/>
</dbReference>
<proteinExistence type="predicted"/>
<sequence>MGLLLTCRQSYVDILTLIYTHKVFLISDISTLLTFSLSLPINHMNNIRSLHLTVEISGYGEFLPHHTMSNLPSSYRNLFPFLPPSGVSVDGSKKMYPYTWLAVCATLARMEGLRRLWIDIQFNYNPLSKLCDKPPEDLIFQPLMSIARVRVAGQLGELDVFKVLVNWKAGDTAWEEKGIPFVLKRELAVKRLPATAQIEFHFA</sequence>
<feature type="domain" description="DUF7730" evidence="1">
    <location>
        <begin position="2"/>
        <end position="150"/>
    </location>
</feature>
<evidence type="ECO:0000313" key="2">
    <source>
        <dbReference type="EMBL" id="KAF2004640.1"/>
    </source>
</evidence>
<name>A0A6A5WS03_9PLEO</name>
<dbReference type="InterPro" id="IPR056632">
    <property type="entry name" value="DUF7730"/>
</dbReference>
<accession>A0A6A5WS03</accession>
<dbReference type="Proteomes" id="UP000799779">
    <property type="component" value="Unassembled WGS sequence"/>
</dbReference>